<dbReference type="SMART" id="SM00862">
    <property type="entry name" value="Trans_reg_C"/>
    <property type="match status" value="1"/>
</dbReference>
<feature type="modified residue" description="4-aspartylphosphate" evidence="4">
    <location>
        <position position="51"/>
    </location>
</feature>
<reference evidence="9" key="3">
    <citation type="submission" date="2017-09" db="EMBL/GenBank/DDBJ databases">
        <title>FDA dAtabase for Regulatory Grade micrObial Sequences (FDA-ARGOS): Supporting development and validation of Infectious Disease Dx tests.</title>
        <authorList>
            <person name="Minogue T."/>
            <person name="Wolcott M."/>
            <person name="Wasieloski L."/>
            <person name="Aguilar W."/>
            <person name="Moore D."/>
            <person name="Tallon L.J."/>
            <person name="Sadzewicz L."/>
            <person name="Ott S."/>
            <person name="Zhao X."/>
            <person name="Nagaraj S."/>
            <person name="Vavikolanu K."/>
            <person name="Aluvathingal J."/>
            <person name="Nadendla S."/>
            <person name="Sichtig H."/>
        </authorList>
    </citation>
    <scope>NUCLEOTIDE SEQUENCE</scope>
    <source>
        <strain evidence="9">FDAARGOS_390</strain>
    </source>
</reference>
<evidence type="ECO:0000313" key="11">
    <source>
        <dbReference type="Proteomes" id="UP000029590"/>
    </source>
</evidence>
<feature type="domain" description="OmpR/PhoB-type" evidence="7">
    <location>
        <begin position="125"/>
        <end position="224"/>
    </location>
</feature>
<dbReference type="GeneID" id="66462395"/>
<dbReference type="GO" id="GO:0000156">
    <property type="term" value="F:phosphorelay response regulator activity"/>
    <property type="evidence" value="ECO:0007669"/>
    <property type="project" value="TreeGrafter"/>
</dbReference>
<dbReference type="SMART" id="SM00448">
    <property type="entry name" value="REC"/>
    <property type="match status" value="1"/>
</dbReference>
<dbReference type="KEGG" id="bgo:BM43_6710"/>
<dbReference type="Proteomes" id="UP000029590">
    <property type="component" value="Unassembled WGS sequence"/>
</dbReference>
<dbReference type="OrthoDB" id="9802426at2"/>
<dbReference type="Pfam" id="PF00486">
    <property type="entry name" value="Trans_reg_C"/>
    <property type="match status" value="1"/>
</dbReference>
<feature type="domain" description="Response regulatory" evidence="6">
    <location>
        <begin position="2"/>
        <end position="117"/>
    </location>
</feature>
<dbReference type="InterPro" id="IPR001867">
    <property type="entry name" value="OmpR/PhoB-type_DNA-bd"/>
</dbReference>
<keyword evidence="2" id="KW-0902">Two-component regulatory system</keyword>
<reference evidence="10" key="4">
    <citation type="submission" date="2022-09" db="EMBL/GenBank/DDBJ databases">
        <title>Genomic of Burkholderia gladioli.</title>
        <authorList>
            <person name="Wu H."/>
        </authorList>
    </citation>
    <scope>NUCLEOTIDE SEQUENCE</scope>
    <source>
        <strain evidence="10">ZN-S4</strain>
    </source>
</reference>
<dbReference type="GO" id="GO:0000976">
    <property type="term" value="F:transcription cis-regulatory region binding"/>
    <property type="evidence" value="ECO:0007669"/>
    <property type="project" value="TreeGrafter"/>
</dbReference>
<dbReference type="SUPFAM" id="SSF52172">
    <property type="entry name" value="CheY-like"/>
    <property type="match status" value="1"/>
</dbReference>
<dbReference type="RefSeq" id="WP_013691716.1">
    <property type="nucleotide sequence ID" value="NZ_CADEPO010000025.1"/>
</dbReference>
<evidence type="ECO:0000313" key="10">
    <source>
        <dbReference type="EMBL" id="UWX74693.1"/>
    </source>
</evidence>
<dbReference type="PANTHER" id="PTHR48111:SF40">
    <property type="entry name" value="PHOSPHATE REGULON TRANSCRIPTIONAL REGULATORY PROTEIN PHOB"/>
    <property type="match status" value="1"/>
</dbReference>
<dbReference type="CDD" id="cd17574">
    <property type="entry name" value="REC_OmpR"/>
    <property type="match status" value="1"/>
</dbReference>
<accession>A0A095YIR4</accession>
<keyword evidence="3 5" id="KW-0238">DNA-binding</keyword>
<dbReference type="Proteomes" id="UP001059745">
    <property type="component" value="Chromosome 2"/>
</dbReference>
<dbReference type="Gene3D" id="3.40.50.2300">
    <property type="match status" value="1"/>
</dbReference>
<evidence type="ECO:0000256" key="3">
    <source>
        <dbReference type="ARBA" id="ARBA00023125"/>
    </source>
</evidence>
<evidence type="ECO:0000313" key="9">
    <source>
        <dbReference type="EMBL" id="PEH41099.1"/>
    </source>
</evidence>
<evidence type="ECO:0000313" key="8">
    <source>
        <dbReference type="EMBL" id="KGC15412.1"/>
    </source>
</evidence>
<dbReference type="InterPro" id="IPR039420">
    <property type="entry name" value="WalR-like"/>
</dbReference>
<dbReference type="EMBL" id="PDDY01000001">
    <property type="protein sequence ID" value="PEH41099.1"/>
    <property type="molecule type" value="Genomic_DNA"/>
</dbReference>
<dbReference type="CDD" id="cd00383">
    <property type="entry name" value="trans_reg_C"/>
    <property type="match status" value="1"/>
</dbReference>
<dbReference type="Pfam" id="PF00072">
    <property type="entry name" value="Response_reg"/>
    <property type="match status" value="1"/>
</dbReference>
<protein>
    <submittedName>
        <fullName evidence="9">DNA-binding response regulator</fullName>
    </submittedName>
    <submittedName>
        <fullName evidence="10">Response regulator transcription factor</fullName>
    </submittedName>
</protein>
<sequence length="229" mass="25628">MLTAVLEDDADQRDLIMLWLEHGGHRVQGFETGAEFTAALSKERFQLFVIDWMLPDATGEEMIKAVRDTLGWNVPVIVLTARDDEQTVLTALRAGADDYLVKPARAAEMLARIAAVARRYGVGGKAPLTLGAYEIDIQRVRIAVNGAPVDLTQKEFDLAVYMFQSPGQLLSRDHLLNRVWGVHADVDTRTVDTHVSRLRKKLHLDGSNGWKVIPIYGYGYRCVRLDTPE</sequence>
<gene>
    <name evidence="9" type="ORF">CRM94_02405</name>
    <name evidence="8" type="ORF">DM48_1057</name>
    <name evidence="10" type="ORF">NYZ96_24565</name>
</gene>
<dbReference type="Proteomes" id="UP000220629">
    <property type="component" value="Unassembled WGS sequence"/>
</dbReference>
<evidence type="ECO:0000256" key="5">
    <source>
        <dbReference type="PROSITE-ProRule" id="PRU01091"/>
    </source>
</evidence>
<name>A0A095YIR4_BURGA</name>
<dbReference type="PROSITE" id="PS51755">
    <property type="entry name" value="OMPR_PHOB"/>
    <property type="match status" value="1"/>
</dbReference>
<evidence type="ECO:0000313" key="12">
    <source>
        <dbReference type="Proteomes" id="UP000220629"/>
    </source>
</evidence>
<dbReference type="GO" id="GO:0005829">
    <property type="term" value="C:cytosol"/>
    <property type="evidence" value="ECO:0007669"/>
    <property type="project" value="TreeGrafter"/>
</dbReference>
<evidence type="ECO:0000259" key="7">
    <source>
        <dbReference type="PROSITE" id="PS51755"/>
    </source>
</evidence>
<dbReference type="EMBL" id="JPGG01000016">
    <property type="protein sequence ID" value="KGC15412.1"/>
    <property type="molecule type" value="Genomic_DNA"/>
</dbReference>
<dbReference type="EMBL" id="CP104215">
    <property type="protein sequence ID" value="UWX74693.1"/>
    <property type="molecule type" value="Genomic_DNA"/>
</dbReference>
<dbReference type="Gene3D" id="1.10.10.10">
    <property type="entry name" value="Winged helix-like DNA-binding domain superfamily/Winged helix DNA-binding domain"/>
    <property type="match status" value="1"/>
</dbReference>
<dbReference type="InterPro" id="IPR036388">
    <property type="entry name" value="WH-like_DNA-bd_sf"/>
</dbReference>
<evidence type="ECO:0000256" key="4">
    <source>
        <dbReference type="PROSITE-ProRule" id="PRU00169"/>
    </source>
</evidence>
<proteinExistence type="predicted"/>
<organism evidence="9 12">
    <name type="scientific">Burkholderia gladioli</name>
    <name type="common">Pseudomonas marginata</name>
    <name type="synonym">Phytomonas marginata</name>
    <dbReference type="NCBI Taxonomy" id="28095"/>
    <lineage>
        <taxon>Bacteria</taxon>
        <taxon>Pseudomonadati</taxon>
        <taxon>Pseudomonadota</taxon>
        <taxon>Betaproteobacteria</taxon>
        <taxon>Burkholderiales</taxon>
        <taxon>Burkholderiaceae</taxon>
        <taxon>Burkholderia</taxon>
    </lineage>
</organism>
<dbReference type="GO" id="GO:0006355">
    <property type="term" value="P:regulation of DNA-templated transcription"/>
    <property type="evidence" value="ECO:0007669"/>
    <property type="project" value="InterPro"/>
</dbReference>
<dbReference type="InterPro" id="IPR011006">
    <property type="entry name" value="CheY-like_superfamily"/>
</dbReference>
<feature type="DNA-binding region" description="OmpR/PhoB-type" evidence="5">
    <location>
        <begin position="125"/>
        <end position="224"/>
    </location>
</feature>
<dbReference type="AlphaFoldDB" id="A0A095YIR4"/>
<dbReference type="PROSITE" id="PS50110">
    <property type="entry name" value="RESPONSE_REGULATORY"/>
    <property type="match status" value="1"/>
</dbReference>
<keyword evidence="1 4" id="KW-0597">Phosphoprotein</keyword>
<reference evidence="8 11" key="1">
    <citation type="submission" date="2014-04" db="EMBL/GenBank/DDBJ databases">
        <authorList>
            <person name="Bishop-Lilly K.A."/>
            <person name="Broomall S.M."/>
            <person name="Chain P.S."/>
            <person name="Chertkov O."/>
            <person name="Coyne S.R."/>
            <person name="Daligault H.E."/>
            <person name="Davenport K.W."/>
            <person name="Erkkila T."/>
            <person name="Frey K.G."/>
            <person name="Gibbons H.S."/>
            <person name="Gu W."/>
            <person name="Jaissle J."/>
            <person name="Johnson S.L."/>
            <person name="Koroleva G.I."/>
            <person name="Ladner J.T."/>
            <person name="Lo C.-C."/>
            <person name="Minogue T.D."/>
            <person name="Munk C."/>
            <person name="Palacios G.F."/>
            <person name="Redden C.L."/>
            <person name="Rosenzweig C.N."/>
            <person name="Scholz M.B."/>
            <person name="Teshima H."/>
            <person name="Xu Y."/>
        </authorList>
    </citation>
    <scope>NUCLEOTIDE SEQUENCE [LARGE SCALE GENOMIC DNA]</scope>
    <source>
        <strain evidence="11">gladioli</strain>
        <strain evidence="8">Gladioli</strain>
    </source>
</reference>
<evidence type="ECO:0000256" key="2">
    <source>
        <dbReference type="ARBA" id="ARBA00023012"/>
    </source>
</evidence>
<dbReference type="GO" id="GO:0032993">
    <property type="term" value="C:protein-DNA complex"/>
    <property type="evidence" value="ECO:0007669"/>
    <property type="project" value="TreeGrafter"/>
</dbReference>
<dbReference type="OMA" id="QLWGYPP"/>
<evidence type="ECO:0000259" key="6">
    <source>
        <dbReference type="PROSITE" id="PS50110"/>
    </source>
</evidence>
<dbReference type="PANTHER" id="PTHR48111">
    <property type="entry name" value="REGULATOR OF RPOS"/>
    <property type="match status" value="1"/>
</dbReference>
<dbReference type="InterPro" id="IPR001789">
    <property type="entry name" value="Sig_transdc_resp-reg_receiver"/>
</dbReference>
<evidence type="ECO:0000256" key="1">
    <source>
        <dbReference type="ARBA" id="ARBA00022553"/>
    </source>
</evidence>
<reference evidence="12" key="2">
    <citation type="submission" date="2017-09" db="EMBL/GenBank/DDBJ databases">
        <title>FDA dAtabase for Regulatory Grade micrObial Sequences (FDA-ARGOS): Supporting development and validation of Infectious Disease Dx tests.</title>
        <authorList>
            <person name="Minogue T."/>
            <person name="Wolcott M."/>
            <person name="Wasieloski L."/>
            <person name="Aguilar W."/>
            <person name="Moore D."/>
            <person name="Tallon L."/>
            <person name="Sadzewicz L."/>
            <person name="Ott S."/>
            <person name="Zhao X."/>
            <person name="Nagaraj S."/>
            <person name="Vavikolanu K."/>
            <person name="Aluvathingal J."/>
            <person name="Nadendla S."/>
            <person name="Sichtig H."/>
        </authorList>
    </citation>
    <scope>NUCLEOTIDE SEQUENCE [LARGE SCALE GENOMIC DNA]</scope>
    <source>
        <strain evidence="12">FDAARGOS_390</strain>
    </source>
</reference>
<accession>A0A095GDE9</accession>